<dbReference type="EMBL" id="UYYA01000086">
    <property type="protein sequence ID" value="VDM52329.1"/>
    <property type="molecule type" value="Genomic_DNA"/>
</dbReference>
<accession>A0A0R3PAV3</accession>
<dbReference type="WBParaSite" id="ACOC_0000074301-mRNA-1">
    <property type="protein sequence ID" value="ACOC_0000074301-mRNA-1"/>
    <property type="gene ID" value="ACOC_0000074301"/>
</dbReference>
<protein>
    <submittedName>
        <fullName evidence="3">Transposase</fullName>
    </submittedName>
</protein>
<reference evidence="1 2" key="2">
    <citation type="submission" date="2018-11" db="EMBL/GenBank/DDBJ databases">
        <authorList>
            <consortium name="Pathogen Informatics"/>
        </authorList>
    </citation>
    <scope>NUCLEOTIDE SEQUENCE [LARGE SCALE GENOMIC DNA]</scope>
    <source>
        <strain evidence="1 2">Costa Rica</strain>
    </source>
</reference>
<gene>
    <name evidence="1" type="ORF">ACOC_LOCUS744</name>
</gene>
<keyword evidence="2" id="KW-1185">Reference proteome</keyword>
<proteinExistence type="predicted"/>
<dbReference type="Proteomes" id="UP000267027">
    <property type="component" value="Unassembled WGS sequence"/>
</dbReference>
<dbReference type="AlphaFoldDB" id="A0A0R3PAV3"/>
<evidence type="ECO:0000313" key="1">
    <source>
        <dbReference type="EMBL" id="VDM52329.1"/>
    </source>
</evidence>
<evidence type="ECO:0000313" key="2">
    <source>
        <dbReference type="Proteomes" id="UP000267027"/>
    </source>
</evidence>
<sequence length="92" mass="10512">MDVYRPIGSIDIDMWARLSVGGCGRTYRQISSIGIDWRDVYDSRQEGVAPGAARVPTFLDILAHWIEERAPALTTWCPWKSNKHHTIRRSIS</sequence>
<organism evidence="3">
    <name type="scientific">Angiostrongylus costaricensis</name>
    <name type="common">Nematode worm</name>
    <dbReference type="NCBI Taxonomy" id="334426"/>
    <lineage>
        <taxon>Eukaryota</taxon>
        <taxon>Metazoa</taxon>
        <taxon>Ecdysozoa</taxon>
        <taxon>Nematoda</taxon>
        <taxon>Chromadorea</taxon>
        <taxon>Rhabditida</taxon>
        <taxon>Rhabditina</taxon>
        <taxon>Rhabditomorpha</taxon>
        <taxon>Strongyloidea</taxon>
        <taxon>Metastrongylidae</taxon>
        <taxon>Angiostrongylus</taxon>
    </lineage>
</organism>
<reference evidence="3" key="1">
    <citation type="submission" date="2017-02" db="UniProtKB">
        <authorList>
            <consortium name="WormBaseParasite"/>
        </authorList>
    </citation>
    <scope>IDENTIFICATION</scope>
</reference>
<evidence type="ECO:0000313" key="3">
    <source>
        <dbReference type="WBParaSite" id="ACOC_0000074301-mRNA-1"/>
    </source>
</evidence>
<name>A0A0R3PAV3_ANGCS</name>